<sequence length="48" mass="5386">ARKNFGSKLGTTLYRLGAASKEIHRQVKGQKSVKFLVQMAAKLIERIN</sequence>
<keyword evidence="2" id="KW-1185">Reference proteome</keyword>
<reference evidence="1" key="1">
    <citation type="submission" date="2021-06" db="EMBL/GenBank/DDBJ databases">
        <authorList>
            <person name="Kallberg Y."/>
            <person name="Tangrot J."/>
            <person name="Rosling A."/>
        </authorList>
    </citation>
    <scope>NUCLEOTIDE SEQUENCE</scope>
    <source>
        <strain evidence="1">MT106</strain>
    </source>
</reference>
<accession>A0A9N9AQ60</accession>
<proteinExistence type="predicted"/>
<protein>
    <submittedName>
        <fullName evidence="1">4604_t:CDS:1</fullName>
    </submittedName>
</protein>
<comment type="caution">
    <text evidence="1">The sequence shown here is derived from an EMBL/GenBank/DDBJ whole genome shotgun (WGS) entry which is preliminary data.</text>
</comment>
<gene>
    <name evidence="1" type="ORF">AGERDE_LOCUS6181</name>
</gene>
<dbReference type="EMBL" id="CAJVPL010000927">
    <property type="protein sequence ID" value="CAG8540947.1"/>
    <property type="molecule type" value="Genomic_DNA"/>
</dbReference>
<dbReference type="Proteomes" id="UP000789831">
    <property type="component" value="Unassembled WGS sequence"/>
</dbReference>
<name>A0A9N9AQ60_9GLOM</name>
<feature type="non-terminal residue" evidence="1">
    <location>
        <position position="1"/>
    </location>
</feature>
<dbReference type="AlphaFoldDB" id="A0A9N9AQ60"/>
<evidence type="ECO:0000313" key="1">
    <source>
        <dbReference type="EMBL" id="CAG8540947.1"/>
    </source>
</evidence>
<evidence type="ECO:0000313" key="2">
    <source>
        <dbReference type="Proteomes" id="UP000789831"/>
    </source>
</evidence>
<organism evidence="1 2">
    <name type="scientific">Ambispora gerdemannii</name>
    <dbReference type="NCBI Taxonomy" id="144530"/>
    <lineage>
        <taxon>Eukaryota</taxon>
        <taxon>Fungi</taxon>
        <taxon>Fungi incertae sedis</taxon>
        <taxon>Mucoromycota</taxon>
        <taxon>Glomeromycotina</taxon>
        <taxon>Glomeromycetes</taxon>
        <taxon>Archaeosporales</taxon>
        <taxon>Ambisporaceae</taxon>
        <taxon>Ambispora</taxon>
    </lineage>
</organism>